<evidence type="ECO:0000256" key="1">
    <source>
        <dbReference type="SAM" id="MobiDB-lite"/>
    </source>
</evidence>
<reference evidence="2 3" key="1">
    <citation type="submission" date="2016-02" db="EMBL/GenBank/DDBJ databases">
        <title>Biosynthesis of antibiotic leucinostatins and their inhibition on Phytophthora in bio-control Purpureocillium lilacinum.</title>
        <authorList>
            <person name="Wang G."/>
            <person name="Liu Z."/>
            <person name="Lin R."/>
            <person name="Li E."/>
            <person name="Mao Z."/>
            <person name="Ling J."/>
            <person name="Yin W."/>
            <person name="Xie B."/>
        </authorList>
    </citation>
    <scope>NUCLEOTIDE SEQUENCE [LARGE SCALE GENOMIC DNA]</scope>
    <source>
        <strain evidence="2">PLFJ-1</strain>
    </source>
</reference>
<feature type="compositionally biased region" description="Low complexity" evidence="1">
    <location>
        <begin position="565"/>
        <end position="574"/>
    </location>
</feature>
<feature type="compositionally biased region" description="Basic and acidic residues" evidence="1">
    <location>
        <begin position="457"/>
        <end position="468"/>
    </location>
</feature>
<feature type="compositionally biased region" description="Low complexity" evidence="1">
    <location>
        <begin position="537"/>
        <end position="553"/>
    </location>
</feature>
<evidence type="ECO:0000313" key="2">
    <source>
        <dbReference type="EMBL" id="OAQ75799.1"/>
    </source>
</evidence>
<name>A0A179GF95_PURLI</name>
<feature type="compositionally biased region" description="Basic and acidic residues" evidence="1">
    <location>
        <begin position="477"/>
        <end position="494"/>
    </location>
</feature>
<feature type="compositionally biased region" description="Basic and acidic residues" evidence="1">
    <location>
        <begin position="212"/>
        <end position="268"/>
    </location>
</feature>
<dbReference type="AlphaFoldDB" id="A0A179GF95"/>
<feature type="region of interest" description="Disordered" evidence="1">
    <location>
        <begin position="170"/>
        <end position="588"/>
    </location>
</feature>
<feature type="compositionally biased region" description="Polar residues" evidence="1">
    <location>
        <begin position="440"/>
        <end position="452"/>
    </location>
</feature>
<feature type="compositionally biased region" description="Basic and acidic residues" evidence="1">
    <location>
        <begin position="393"/>
        <end position="418"/>
    </location>
</feature>
<comment type="caution">
    <text evidence="2">The sequence shown here is derived from an EMBL/GenBank/DDBJ whole genome shotgun (WGS) entry which is preliminary data.</text>
</comment>
<dbReference type="OMA" id="YVCRIHR"/>
<evidence type="ECO:0000313" key="3">
    <source>
        <dbReference type="Proteomes" id="UP000078340"/>
    </source>
</evidence>
<accession>A0A179GF95</accession>
<protein>
    <submittedName>
        <fullName evidence="2">Uncharacterized protein</fullName>
    </submittedName>
</protein>
<organism evidence="2 3">
    <name type="scientific">Purpureocillium lilacinum</name>
    <name type="common">Paecilomyces lilacinus</name>
    <dbReference type="NCBI Taxonomy" id="33203"/>
    <lineage>
        <taxon>Eukaryota</taxon>
        <taxon>Fungi</taxon>
        <taxon>Dikarya</taxon>
        <taxon>Ascomycota</taxon>
        <taxon>Pezizomycotina</taxon>
        <taxon>Sordariomycetes</taxon>
        <taxon>Hypocreomycetidae</taxon>
        <taxon>Hypocreales</taxon>
        <taxon>Ophiocordycipitaceae</taxon>
        <taxon>Purpureocillium</taxon>
    </lineage>
</organism>
<feature type="compositionally biased region" description="Basic residues" evidence="1">
    <location>
        <begin position="200"/>
        <end position="211"/>
    </location>
</feature>
<feature type="compositionally biased region" description="Basic and acidic residues" evidence="1">
    <location>
        <begin position="287"/>
        <end position="298"/>
    </location>
</feature>
<gene>
    <name evidence="2" type="ORF">VFPFJ_10789</name>
</gene>
<dbReference type="EMBL" id="LSBI01000016">
    <property type="protein sequence ID" value="OAQ75799.1"/>
    <property type="molecule type" value="Genomic_DNA"/>
</dbReference>
<dbReference type="Proteomes" id="UP000078340">
    <property type="component" value="Unassembled WGS sequence"/>
</dbReference>
<sequence>MPADEPPWFAPRNAIDRDIAARLLALWRRSHHRWKRDVRAEFEALVPMARVTRGTCKPSSHLIVRKFTPPRCFSYSSSGGGAESVATVATKAKGGKEKQAGDASGSTDVPSYAVFLVLVTMFGLQPLTGYGWWDAFRRKHPSATTYTAPGAVPANAAQLLFAEEVAAAAAANGGSDAREVTRYQLRGSARRARKLDYRKKSNSKSRQKEKKQKQNEHKGGEKRGEKKKDAKTEDTKAKDDKKQKVKEKKNDKERKDEKKKKEPKVKVEPDDDQDRDVIYISSAESSPVKREPSPRETVDLTMPAIQTKTKHSDSKRDKKKKKEKKGSDGVGASETSTSAPPQADASKHSSSKRDKKKGPDEANASTGTGGGGETSAPVQPQTEMPKHGGGSKGDQHDGSKRDKKRGPDAMDVDAKIEGSAKMNAPTLPPTKKPALAGPATASSTTAETQGQHNIGRRAADSPPRDGPQRPHIQPSRGCEDPRDSWQPRQPESRRSSTSWQTYFPVVRREPQDTPCPRQQHALPPRPTAHPQHSATQAPSRPGASAAPAVPSPADKVWDDLSKLKPSATVPSAAAPTPPAKDEQSVQDLKGQVAQLKKTNRDLWGRIGSLEEEARKQAGEVEVLTGRVQMLAEVVARQARG</sequence>
<proteinExistence type="predicted"/>